<evidence type="ECO:0000313" key="2">
    <source>
        <dbReference type="EMBL" id="PZA17188.1"/>
    </source>
</evidence>
<dbReference type="EMBL" id="QKOE01000004">
    <property type="protein sequence ID" value="PZA17188.1"/>
    <property type="molecule type" value="Genomic_DNA"/>
</dbReference>
<feature type="domain" description="Flagellar assembly protein T middle" evidence="1">
    <location>
        <begin position="71"/>
        <end position="201"/>
    </location>
</feature>
<dbReference type="InterPro" id="IPR032386">
    <property type="entry name" value="FlgT_M"/>
</dbReference>
<dbReference type="Gene3D" id="3.40.50.10610">
    <property type="entry name" value="ABC-type transport auxiliary lipoprotein component"/>
    <property type="match status" value="1"/>
</dbReference>
<evidence type="ECO:0000259" key="1">
    <source>
        <dbReference type="Pfam" id="PF16539"/>
    </source>
</evidence>
<evidence type="ECO:0000313" key="3">
    <source>
        <dbReference type="Proteomes" id="UP000248259"/>
    </source>
</evidence>
<sequence length="328" mass="35928">MRTLTYPFPQTNQTGVRLLAMVMSASLLTACASLPSPQNEEARRQAELAEQARQAARPSSLCAADPGSPFALRKKVLVLGLPVSRPLQAADLPGLSSTWSRELQRRLRTSDRFLLRDGSSLALNPAEDTHQQIRTLARQFDVQFIVAGEVNDLSVQRGRIDLGPFKPIPQPFADRRTLSAVLDIYDGFSGTLIRQLTHHDAIKGRVDGNTLASNPESPLGAGIDTLISRQFDDVVDELACLPMQARLLPAAPGKLQINAGSSSNVEPGQRLRVFLHEPTPVVTGSPPTWQERPLGEFVVSHVYPEHAIGQIDFPIQPELRASAYVRAW</sequence>
<protein>
    <recommendedName>
        <fullName evidence="1">Flagellar assembly protein T middle domain-containing protein</fullName>
    </recommendedName>
</protein>
<accession>A0A323VAA1</accession>
<dbReference type="Pfam" id="PF16539">
    <property type="entry name" value="FlgT_M"/>
    <property type="match status" value="1"/>
</dbReference>
<comment type="caution">
    <text evidence="2">The sequence shown here is derived from an EMBL/GenBank/DDBJ whole genome shotgun (WGS) entry which is preliminary data.</text>
</comment>
<dbReference type="OrthoDB" id="8778507at2"/>
<reference evidence="2 3" key="1">
    <citation type="submission" date="2018-06" db="EMBL/GenBank/DDBJ databases">
        <title>Azoarcus communis strain SWub3 genome.</title>
        <authorList>
            <person name="Zorraquino Salvo V."/>
            <person name="Toubiana D."/>
            <person name="Blumwald E."/>
        </authorList>
    </citation>
    <scope>NUCLEOTIDE SEQUENCE [LARGE SCALE GENOMIC DNA]</scope>
    <source>
        <strain evidence="2 3">SWub3</strain>
    </source>
</reference>
<proteinExistence type="predicted"/>
<gene>
    <name evidence="2" type="ORF">DNK49_08105</name>
</gene>
<keyword evidence="3" id="KW-1185">Reference proteome</keyword>
<name>A0A323VAA1_9RHOO</name>
<organism evidence="2 3">
    <name type="scientific">Parazoarcus communis SWub3 = DSM 12120</name>
    <dbReference type="NCBI Taxonomy" id="1121029"/>
    <lineage>
        <taxon>Bacteria</taxon>
        <taxon>Pseudomonadati</taxon>
        <taxon>Pseudomonadota</taxon>
        <taxon>Betaproteobacteria</taxon>
        <taxon>Rhodocyclales</taxon>
        <taxon>Zoogloeaceae</taxon>
        <taxon>Parazoarcus</taxon>
    </lineage>
</organism>
<dbReference type="Proteomes" id="UP000248259">
    <property type="component" value="Unassembled WGS sequence"/>
</dbReference>
<dbReference type="RefSeq" id="WP_110523832.1">
    <property type="nucleotide sequence ID" value="NZ_QKOE01000004.1"/>
</dbReference>
<dbReference type="AlphaFoldDB" id="A0A323VAA1"/>
<dbReference type="PROSITE" id="PS51257">
    <property type="entry name" value="PROKAR_LIPOPROTEIN"/>
    <property type="match status" value="1"/>
</dbReference>